<dbReference type="RefSeq" id="WP_172166102.1">
    <property type="nucleotide sequence ID" value="NZ_CP053564.1"/>
</dbReference>
<dbReference type="GO" id="GO:0008686">
    <property type="term" value="F:3,4-dihydroxy-2-butanone-4-phosphate synthase activity"/>
    <property type="evidence" value="ECO:0007669"/>
    <property type="project" value="UniProtKB-EC"/>
</dbReference>
<dbReference type="Gene3D" id="3.90.870.10">
    <property type="entry name" value="DHBP synthase"/>
    <property type="match status" value="1"/>
</dbReference>
<organism evidence="6 7">
    <name type="scientific">Pseudonocardia broussonetiae</name>
    <dbReference type="NCBI Taxonomy" id="2736640"/>
    <lineage>
        <taxon>Bacteria</taxon>
        <taxon>Bacillati</taxon>
        <taxon>Actinomycetota</taxon>
        <taxon>Actinomycetes</taxon>
        <taxon>Pseudonocardiales</taxon>
        <taxon>Pseudonocardiaceae</taxon>
        <taxon>Pseudonocardia</taxon>
    </lineage>
</organism>
<dbReference type="AlphaFoldDB" id="A0A6M6JSW2"/>
<keyword evidence="5" id="KW-0479">Metal-binding</keyword>
<sequence>MSAGARADAAAAALAAARPVVLVDDLAPDPPVSGALVVPGADVDAATMALLVRETSGVVVVAVTAERLDLLRIPPQAGGRSDPGRPAFAVSVDLRAGVTTGISAHDRAATVRALADPATRAQDLTLPGHVLPVRVRDGGVLSRPRAEEAAVDLCRAAGLSPVAALATVVDDDGEPRGPEALERFAARHGLVLVRVSEVLARRRAELAHVLHDLGMGRAVVVTDALAG</sequence>
<reference evidence="6 7" key="1">
    <citation type="submission" date="2020-05" db="EMBL/GenBank/DDBJ databases">
        <authorList>
            <person name="Mo P."/>
        </authorList>
    </citation>
    <scope>NUCLEOTIDE SEQUENCE [LARGE SCALE GENOMIC DNA]</scope>
    <source>
        <strain evidence="6 7">Gen01</strain>
    </source>
</reference>
<dbReference type="EMBL" id="CP053564">
    <property type="protein sequence ID" value="QJY49692.1"/>
    <property type="molecule type" value="Genomic_DNA"/>
</dbReference>
<dbReference type="KEGG" id="pbro:HOP40_31260"/>
<dbReference type="InterPro" id="IPR000422">
    <property type="entry name" value="DHBP_synthase_RibB"/>
</dbReference>
<keyword evidence="7" id="KW-1185">Reference proteome</keyword>
<dbReference type="Pfam" id="PF00926">
    <property type="entry name" value="DHBP_synthase"/>
    <property type="match status" value="1"/>
</dbReference>
<evidence type="ECO:0000256" key="5">
    <source>
        <dbReference type="ARBA" id="ARBA00022723"/>
    </source>
</evidence>
<dbReference type="EC" id="4.1.99.12" evidence="3"/>
<keyword evidence="4" id="KW-0686">Riboflavin biosynthesis</keyword>
<name>A0A6M6JSW2_9PSEU</name>
<proteinExistence type="predicted"/>
<dbReference type="GO" id="GO:0009231">
    <property type="term" value="P:riboflavin biosynthetic process"/>
    <property type="evidence" value="ECO:0007669"/>
    <property type="project" value="UniProtKB-UniPathway"/>
</dbReference>
<accession>A0A6M6JSW2</accession>
<dbReference type="Proteomes" id="UP000505377">
    <property type="component" value="Chromosome"/>
</dbReference>
<dbReference type="InterPro" id="IPR017945">
    <property type="entry name" value="DHBP_synth_RibB-like_a/b_dom"/>
</dbReference>
<dbReference type="GO" id="GO:0046872">
    <property type="term" value="F:metal ion binding"/>
    <property type="evidence" value="ECO:0007669"/>
    <property type="project" value="UniProtKB-KW"/>
</dbReference>
<evidence type="ECO:0000256" key="1">
    <source>
        <dbReference type="ARBA" id="ARBA00002284"/>
    </source>
</evidence>
<evidence type="ECO:0000256" key="3">
    <source>
        <dbReference type="ARBA" id="ARBA00012153"/>
    </source>
</evidence>
<evidence type="ECO:0000256" key="2">
    <source>
        <dbReference type="ARBA" id="ARBA00004904"/>
    </source>
</evidence>
<dbReference type="PANTHER" id="PTHR21327">
    <property type="entry name" value="GTP CYCLOHYDROLASE II-RELATED"/>
    <property type="match status" value="1"/>
</dbReference>
<protein>
    <recommendedName>
        <fullName evidence="3">3,4-dihydroxy-2-butanone-4-phosphate synthase</fullName>
        <ecNumber evidence="3">4.1.99.12</ecNumber>
    </recommendedName>
</protein>
<comment type="function">
    <text evidence="1">Catalyzes the conversion of D-ribulose 5-phosphate to formate and 3,4-dihydroxy-2-butanone 4-phosphate.</text>
</comment>
<evidence type="ECO:0000313" key="6">
    <source>
        <dbReference type="EMBL" id="QJY49692.1"/>
    </source>
</evidence>
<dbReference type="UniPathway" id="UPA00275">
    <property type="reaction ID" value="UER00399"/>
</dbReference>
<dbReference type="SUPFAM" id="SSF55821">
    <property type="entry name" value="YrdC/RibB"/>
    <property type="match status" value="1"/>
</dbReference>
<dbReference type="PANTHER" id="PTHR21327:SF47">
    <property type="entry name" value="GTP CYCLOHYDROLASE II DOMAIN-CONTAINING PROTEIN"/>
    <property type="match status" value="1"/>
</dbReference>
<dbReference type="GO" id="GO:0005829">
    <property type="term" value="C:cytosol"/>
    <property type="evidence" value="ECO:0007669"/>
    <property type="project" value="TreeGrafter"/>
</dbReference>
<comment type="pathway">
    <text evidence="2">Cofactor biosynthesis; riboflavin biosynthesis; 2-hydroxy-3-oxobutyl phosphate from D-ribulose 5-phosphate: step 1/1.</text>
</comment>
<evidence type="ECO:0000256" key="4">
    <source>
        <dbReference type="ARBA" id="ARBA00022619"/>
    </source>
</evidence>
<gene>
    <name evidence="6" type="ORF">HOP40_31260</name>
</gene>
<evidence type="ECO:0000313" key="7">
    <source>
        <dbReference type="Proteomes" id="UP000505377"/>
    </source>
</evidence>